<evidence type="ECO:0000313" key="2">
    <source>
        <dbReference type="EMBL" id="KAF8786518.1"/>
    </source>
</evidence>
<gene>
    <name evidence="2" type="ORF">HNY73_008218</name>
</gene>
<evidence type="ECO:0000256" key="1">
    <source>
        <dbReference type="SAM" id="MobiDB-lite"/>
    </source>
</evidence>
<keyword evidence="3" id="KW-1185">Reference proteome</keyword>
<proteinExistence type="predicted"/>
<dbReference type="EMBL" id="JABXBU010000015">
    <property type="protein sequence ID" value="KAF8786518.1"/>
    <property type="molecule type" value="Genomic_DNA"/>
</dbReference>
<sequence>MAGHTFLKWNTLELEWKIISVTLNKLEEHDQLHIQDLFSFLSTISSDEIQKWCKSLTASQKLDFFKNKPTYFIVQENFISKAMSFDSLKIYACKKFCSSARFIMQCFGSVHFLEIKKVVTFVFEDVAQYMLNLSAEEEKEFIRNIRNVSVDESGVLTLTTSRKVGSKRVSSEEKCLLAVVYYLSLHGRTHFKKLFEEIESFAKNECYLVSGECSDSKHLAWLKKHDDYFQVHQDNFVSLYEEYSSYKCDYQKLKRKQLPLQIEPVYTDIDSSYLSQAVQILTSANELNDEDNTVTSNRSICKKFYISATYLTSCFNPLHYLEIKECIFFLMEDVANVLRKLSLSRLQKIFEKVPFTSMDENGFLHFREDCNFDTSFVTKEEMLNLFVVYYLGFCGKTHFEKVIEELKTRAPETLSNTFSELPAQDQLKYFKDFPQYFIVNKKGELDVTAGFILPYYEYKNDTFMDSEPPSKDCFITSDKYSITERVSSSIAFLLQFFQLKVTLRPLRIILHVLIDAKVHFLNLTALDQIDFIKVIFSPFTVDERNIISCAGNQYEIKHLSEKEMEFLYFACLISKSGRMHYRQAIDKYFEDTGKVPKLAISDSMRFRYFKAAEGIFQIGSDGYIVLCPLPQLNMVTSFFSEIVKTKNTHDLKLSVNHPICANFNSNNLSQIKSSFQESCSMSEKNSSKDNVPYATVAEYKKLCGAVSFLLTFFNSVHCVTMKHIISFVLTDVGKFLSELPLEEQNTIFKSIPQTFMDPNGCMYLTSFNELHSFVSKNKKQFLFITCFLAVNGETHYQTILNELNKHQLGRNKLTCSQFYGFLGKYPKYFTRKPKGYVILSHSFDLPDVKLQDCVNSVPSDIKQKAFRDSNSGIEIHNRPTESKYPLNKKIQDGILYLLQYFTLNIESKFLQVLFLVLDYHEIFHNSSINDKIALLKKSFSAFKVNEDGVIFSCSTFYESCLVEGEKEELLISFIVFEQKEMHFLKIFQELSKYDLILQQKKFDASAKFRYFKKRKDIFHIDNDGYVSLINCPDINLDSSAILRCFSSTEDIIHVRSENNSQSAVTKKRSQTDQFSDVHSSISQSEHVCENKAKKNLDDKIFETQETNLLAGSTQFDKYHTFSSNKTEIQNINKNYSLNEKVKDKESDFVEATSKFNANNFSPNTDWFIIKNDQSKNTCGSIEDGILQLEGAAAVPDVCETEDICKITEKDERMEYSEKTAFVSKFNSNMFIPSKEWFSSKCEVTNTEDCATKTKYVRKPVSRVKSIALSSNPRIEIENKEELKFIQSDVISKPAPFNINLPVPEMKFLSANTLAKETSILAVHNSCNTLHDHLADQKKCVASSSNSSETEKVIKNIEKSKFIQSKTIKKATTFNVNLPVSTKNSCSATTFVKKASTEETYDSCDILHDQHILSQKNVAEILVEIIQSITSILKYYDTKVNWLLVCIIFQVMNDVRNKFSLLSKDDQSCVLKKIFEYFSPSEKKLNDLEKSYLGKYELTEEQENLLVITCILSHEKKIDYIQLFKKFEMLKNDFRNYELNDSDKYQYLLKRDNLFSIEAGFVKLHPFPNLKLKSQVLEAELKVWKHINSRQVSNQQTNKKNNKEMFGDNLQISNSKSQLMPSGLNYKGNNKSEVSKNELHSIRLQMESFFAKTFLWPKNASEIYGELNSSIIFLQKSSDVKVDWHLVCVVFQVMNEIRSKFLSLSKDTQISILNQVFIQLTFKKESSKLDEFFLENYPLNEEQETLLLMACIIAREKKLDYLKLFEKLGAIKKNMLNHKQTDFYIYINRKDHLFSMEDGYVKLLPFPSLELKRRVLAADLRIWKVRNYEKNNKKSVDEEREVLGNDVQVHTSTTKLNLSNLNRLADKLIGPKIASNSNQTFCPRTESNGSKLNNIEEKTDKLPISCDYNTENKLQTPNTTFQLTTSKFCQKEKVDKSISTNEKEISDLEFQTLSSSAKLEFSVTDSSNKSVNKKDVESKSQIFNSIAEFKYQLNNNLKKTDVQPLTKNNDGAFDVRLKYLEEETNNPLLLKEFDFKNNCQTVIESNDTKPNPVVKEVGELESLNDKKLDSENISLISNHTTDCKSSKLSNIKELNGISSKNRKKRVDEDISHNFTPINAAKICGMKEQSCELSYEDKKEMILERKSFQDSESFVESNVSICNVNAGEGMEKKAEEFSPIKNKENIMENTSNAYDSKTKLNNKEKPDESQLNNNKVSMKNESHHNTSAMELRPISPNIKQKQIIQSLPASSTEAVSKNVSSSETKTSKFICLEEKNIGIKTTDNVSVKSKVTQNNSMKTADVSKDSSTVMKESLNKLCKRMQAGIIHLLKYFHLTAENLLLKVLCHILDTSKLFISLSNDEKMDFLQNCFHIFYLGKNGSITLSSSNNEIKTVKLKHEEKILLSMSCILSQCKEMHNQKIFLNLQNQLSIPAAKEQFSFFRKRTHLFSIANNGYVKLCNFPDFEINSTVFSGFFQTKIVVKNMTSSQETSVADRDNFVPESGIHKKESNYLDNEAPNLEVTSTTENKVLDFRPGESLIIKDSSSELLTMHDACKKVKDAIYFLLNYFKLVLEPHLVCVILHALKDVQIYFANLNVSDQNSFVKESLSSFRTDSNGQISKVFYLSLQFNLNNNEKDMLFLCFILGQVHKIHYQEIFNMYAHYQRAKPTSVVTCSDIHKYFSERTDLFSLNSDGYVKLNLQYIVDQNSKILPVNAISADVVIRNSPLLNSVAFKNIQIIQQSKICERQSGEVNNKPSKQNNLKLKRELYNESIAFLNGQSDKIMSDCADVIILHVLDDLRDLDRSERRRLLSKSGDVTNNDALSSKSLLSEEEKDLLIIASTLVLSGPLHHCKLFELLEKQNRDSLKILTELEQRQYILQKSKFFNITNNGIVSFNATSNTDIENLNHFDPASEEYFKISLSKNISTENDSCCDKLIDSLINDIDIGKNKIEPNRASRRTVHKPTFDLLEIISEENSRDTTSFHPASKTFSLLEFSDAASTRLEQQSVYFFTTLLTNYKMANSLKEHLYLATKDIQNHLKIYYNDNINHFLEIHQMSPPSF</sequence>
<dbReference type="Proteomes" id="UP000807504">
    <property type="component" value="Unassembled WGS sequence"/>
</dbReference>
<accession>A0A8T0F866</accession>
<reference evidence="2" key="2">
    <citation type="submission" date="2020-06" db="EMBL/GenBank/DDBJ databases">
        <authorList>
            <person name="Sheffer M."/>
        </authorList>
    </citation>
    <scope>NUCLEOTIDE SEQUENCE</scope>
</reference>
<evidence type="ECO:0000313" key="3">
    <source>
        <dbReference type="Proteomes" id="UP000807504"/>
    </source>
</evidence>
<organism evidence="2 3">
    <name type="scientific">Argiope bruennichi</name>
    <name type="common">Wasp spider</name>
    <name type="synonym">Aranea bruennichi</name>
    <dbReference type="NCBI Taxonomy" id="94029"/>
    <lineage>
        <taxon>Eukaryota</taxon>
        <taxon>Metazoa</taxon>
        <taxon>Ecdysozoa</taxon>
        <taxon>Arthropoda</taxon>
        <taxon>Chelicerata</taxon>
        <taxon>Arachnida</taxon>
        <taxon>Araneae</taxon>
        <taxon>Araneomorphae</taxon>
        <taxon>Entelegynae</taxon>
        <taxon>Araneoidea</taxon>
        <taxon>Araneidae</taxon>
        <taxon>Argiope</taxon>
    </lineage>
</organism>
<feature type="compositionally biased region" description="Basic and acidic residues" evidence="1">
    <location>
        <begin position="2194"/>
        <end position="2206"/>
    </location>
</feature>
<reference evidence="2" key="1">
    <citation type="journal article" date="2020" name="bioRxiv">
        <title>Chromosome-level reference genome of the European wasp spider Argiope bruennichi: a resource for studies on range expansion and evolutionary adaptation.</title>
        <authorList>
            <person name="Sheffer M.M."/>
            <person name="Hoppe A."/>
            <person name="Krehenwinkel H."/>
            <person name="Uhl G."/>
            <person name="Kuss A.W."/>
            <person name="Jensen L."/>
            <person name="Jensen C."/>
            <person name="Gillespie R.G."/>
            <person name="Hoff K.J."/>
            <person name="Prost S."/>
        </authorList>
    </citation>
    <scope>NUCLEOTIDE SEQUENCE</scope>
</reference>
<comment type="caution">
    <text evidence="2">The sequence shown here is derived from an EMBL/GenBank/DDBJ whole genome shotgun (WGS) entry which is preliminary data.</text>
</comment>
<name>A0A8T0F866_ARGBR</name>
<protein>
    <submittedName>
        <fullName evidence="2">Uncharacterized protein</fullName>
    </submittedName>
</protein>
<feature type="region of interest" description="Disordered" evidence="1">
    <location>
        <begin position="2184"/>
        <end position="2211"/>
    </location>
</feature>